<evidence type="ECO:0000313" key="2">
    <source>
        <dbReference type="Proteomes" id="UP001216907"/>
    </source>
</evidence>
<reference evidence="1 2" key="1">
    <citation type="submission" date="2023-03" db="EMBL/GenBank/DDBJ databases">
        <title>Paludisphaera mucosa sp. nov. a novel planctomycete from northern fen.</title>
        <authorList>
            <person name="Ivanova A."/>
        </authorList>
    </citation>
    <scope>NUCLEOTIDE SEQUENCE [LARGE SCALE GENOMIC DNA]</scope>
    <source>
        <strain evidence="1 2">Pla2</strain>
    </source>
</reference>
<evidence type="ECO:0000313" key="1">
    <source>
        <dbReference type="EMBL" id="MDG3005155.1"/>
    </source>
</evidence>
<gene>
    <name evidence="1" type="ORF">PZE19_15305</name>
</gene>
<name>A0ABT6FCR7_9BACT</name>
<organism evidence="1 2">
    <name type="scientific">Paludisphaera mucosa</name>
    <dbReference type="NCBI Taxonomy" id="3030827"/>
    <lineage>
        <taxon>Bacteria</taxon>
        <taxon>Pseudomonadati</taxon>
        <taxon>Planctomycetota</taxon>
        <taxon>Planctomycetia</taxon>
        <taxon>Isosphaerales</taxon>
        <taxon>Isosphaeraceae</taxon>
        <taxon>Paludisphaera</taxon>
    </lineage>
</organism>
<dbReference type="EMBL" id="JARRAG010000002">
    <property type="protein sequence ID" value="MDG3005155.1"/>
    <property type="molecule type" value="Genomic_DNA"/>
</dbReference>
<keyword evidence="2" id="KW-1185">Reference proteome</keyword>
<comment type="caution">
    <text evidence="1">The sequence shown here is derived from an EMBL/GenBank/DDBJ whole genome shotgun (WGS) entry which is preliminary data.</text>
</comment>
<sequence length="199" mass="22444">MDALAQREVDTVGLDREIDDAGFISTARGDARADMRMMREPFGRTRAEVRPPNFQAAGMSRWPTVAPAPGRRARPRWQVLMSNMVRFAAADVSLDPQVGFVGFSDGEGEHYFWMQPGELTNAKDEIWLERDDQEWGGRGGAWDVVLSRNTFIVNTRELPWMECDAVEIEFTADDGTYARLKGLLEQVMLGCPSDLDIRD</sequence>
<dbReference type="RefSeq" id="WP_277861502.1">
    <property type="nucleotide sequence ID" value="NZ_JARRAG010000002.1"/>
</dbReference>
<protein>
    <submittedName>
        <fullName evidence="1">Uncharacterized protein</fullName>
    </submittedName>
</protein>
<proteinExistence type="predicted"/>
<accession>A0ABT6FCR7</accession>
<dbReference type="Proteomes" id="UP001216907">
    <property type="component" value="Unassembled WGS sequence"/>
</dbReference>